<feature type="transmembrane region" description="Helical" evidence="1">
    <location>
        <begin position="80"/>
        <end position="99"/>
    </location>
</feature>
<dbReference type="Pfam" id="PF12679">
    <property type="entry name" value="ABC2_membrane_2"/>
    <property type="match status" value="1"/>
</dbReference>
<keyword evidence="1" id="KW-0472">Membrane</keyword>
<sequence length="264" mass="29816">MKQWWVLFKKEWLELLRSYKIFWLPIVFILLGLSQPIVLYYLSDILQMYGDLPAESVISIPNQSSVEVLSATISGQFDQIGLLILVLGLMGMVAAERNSGIMSLILVRPVSYSHYITSKWAAACFITVISLFLGYTGATYYTTILFGKVAIFECITSFLLFALWFVFVATLTLFFSTLFKNTSIVAALSMVILIALKFLTSFIPKWMYWSPARLVEHGIYILQTGSVGEYFIINIVSAVLIIIIILAMTVFYLKQVVLQKSEAS</sequence>
<keyword evidence="1" id="KW-0812">Transmembrane</keyword>
<keyword evidence="3" id="KW-1185">Reference proteome</keyword>
<feature type="transmembrane region" description="Helical" evidence="1">
    <location>
        <begin position="182"/>
        <end position="203"/>
    </location>
</feature>
<dbReference type="EMBL" id="JAUSTT010000008">
    <property type="protein sequence ID" value="MDQ0175744.1"/>
    <property type="molecule type" value="Genomic_DNA"/>
</dbReference>
<reference evidence="2 3" key="1">
    <citation type="submission" date="2023-07" db="EMBL/GenBank/DDBJ databases">
        <title>Genomic Encyclopedia of Type Strains, Phase IV (KMG-IV): sequencing the most valuable type-strain genomes for metagenomic binning, comparative biology and taxonomic classification.</title>
        <authorList>
            <person name="Goeker M."/>
        </authorList>
    </citation>
    <scope>NUCLEOTIDE SEQUENCE [LARGE SCALE GENOMIC DNA]</scope>
    <source>
        <strain evidence="2 3">DSM 23837</strain>
    </source>
</reference>
<keyword evidence="1" id="KW-1133">Transmembrane helix</keyword>
<gene>
    <name evidence="2" type="ORF">J2S08_001580</name>
</gene>
<evidence type="ECO:0000313" key="3">
    <source>
        <dbReference type="Proteomes" id="UP001223586"/>
    </source>
</evidence>
<feature type="transmembrane region" description="Helical" evidence="1">
    <location>
        <begin position="150"/>
        <end position="175"/>
    </location>
</feature>
<dbReference type="PANTHER" id="PTHR37305:SF1">
    <property type="entry name" value="MEMBRANE PROTEIN"/>
    <property type="match status" value="1"/>
</dbReference>
<name>A0ABT9WRL2_9BACI</name>
<evidence type="ECO:0000256" key="1">
    <source>
        <dbReference type="SAM" id="Phobius"/>
    </source>
</evidence>
<feature type="transmembrane region" description="Helical" evidence="1">
    <location>
        <begin position="120"/>
        <end position="138"/>
    </location>
</feature>
<organism evidence="2 3">
    <name type="scientific">Bacillus chungangensis</name>
    <dbReference type="NCBI Taxonomy" id="587633"/>
    <lineage>
        <taxon>Bacteria</taxon>
        <taxon>Bacillati</taxon>
        <taxon>Bacillota</taxon>
        <taxon>Bacilli</taxon>
        <taxon>Bacillales</taxon>
        <taxon>Bacillaceae</taxon>
        <taxon>Bacillus</taxon>
    </lineage>
</organism>
<dbReference type="PANTHER" id="PTHR37305">
    <property type="entry name" value="INTEGRAL MEMBRANE PROTEIN-RELATED"/>
    <property type="match status" value="1"/>
</dbReference>
<evidence type="ECO:0000313" key="2">
    <source>
        <dbReference type="EMBL" id="MDQ0175744.1"/>
    </source>
</evidence>
<dbReference type="Proteomes" id="UP001223586">
    <property type="component" value="Unassembled WGS sequence"/>
</dbReference>
<accession>A0ABT9WRL2</accession>
<feature type="transmembrane region" description="Helical" evidence="1">
    <location>
        <begin position="230"/>
        <end position="253"/>
    </location>
</feature>
<proteinExistence type="predicted"/>
<comment type="caution">
    <text evidence="2">The sequence shown here is derived from an EMBL/GenBank/DDBJ whole genome shotgun (WGS) entry which is preliminary data.</text>
</comment>
<feature type="transmembrane region" description="Helical" evidence="1">
    <location>
        <begin position="21"/>
        <end position="42"/>
    </location>
</feature>
<protein>
    <submittedName>
        <fullName evidence="2">ABC-2 type transport system permease protein</fullName>
    </submittedName>
</protein>
<dbReference type="RefSeq" id="WP_307228317.1">
    <property type="nucleotide sequence ID" value="NZ_JAUSTT010000008.1"/>
</dbReference>